<dbReference type="Pfam" id="PF13450">
    <property type="entry name" value="NAD_binding_8"/>
    <property type="match status" value="1"/>
</dbReference>
<dbReference type="Proteomes" id="UP000617634">
    <property type="component" value="Unassembled WGS sequence"/>
</dbReference>
<gene>
    <name evidence="7" type="ORF">I5E68_15650</name>
</gene>
<dbReference type="Gene3D" id="3.50.50.60">
    <property type="entry name" value="FAD/NAD(P)-binding domain"/>
    <property type="match status" value="1"/>
</dbReference>
<keyword evidence="3" id="KW-0285">Flavoprotein</keyword>
<keyword evidence="5" id="KW-0521">NADP</keyword>
<dbReference type="InterPro" id="IPR036188">
    <property type="entry name" value="FAD/NAD-bd_sf"/>
</dbReference>
<proteinExistence type="inferred from homology"/>
<evidence type="ECO:0000256" key="3">
    <source>
        <dbReference type="ARBA" id="ARBA00022630"/>
    </source>
</evidence>
<evidence type="ECO:0000256" key="1">
    <source>
        <dbReference type="ARBA" id="ARBA00001974"/>
    </source>
</evidence>
<keyword evidence="6" id="KW-0560">Oxidoreductase</keyword>
<dbReference type="PANTHER" id="PTHR43098:SF2">
    <property type="entry name" value="FAD-BINDING MONOOXYGENASE AUSB-RELATED"/>
    <property type="match status" value="1"/>
</dbReference>
<comment type="similarity">
    <text evidence="2">Belongs to the FAD-binding monooxygenase family.</text>
</comment>
<dbReference type="GO" id="GO:0016491">
    <property type="term" value="F:oxidoreductase activity"/>
    <property type="evidence" value="ECO:0007669"/>
    <property type="project" value="UniProtKB-KW"/>
</dbReference>
<dbReference type="InterPro" id="IPR050775">
    <property type="entry name" value="FAD-binding_Monooxygenases"/>
</dbReference>
<protein>
    <submittedName>
        <fullName evidence="7">NAD(P)/FAD-dependent oxidoreductase</fullName>
    </submittedName>
</protein>
<dbReference type="RefSeq" id="WP_197165725.1">
    <property type="nucleotide sequence ID" value="NZ_JADZGI010000003.1"/>
</dbReference>
<dbReference type="SUPFAM" id="SSF51905">
    <property type="entry name" value="FAD/NAD(P)-binding domain"/>
    <property type="match status" value="1"/>
</dbReference>
<evidence type="ECO:0000313" key="7">
    <source>
        <dbReference type="EMBL" id="MBH0114379.1"/>
    </source>
</evidence>
<evidence type="ECO:0000256" key="2">
    <source>
        <dbReference type="ARBA" id="ARBA00010139"/>
    </source>
</evidence>
<keyword evidence="8" id="KW-1185">Reference proteome</keyword>
<evidence type="ECO:0000256" key="6">
    <source>
        <dbReference type="ARBA" id="ARBA00023002"/>
    </source>
</evidence>
<dbReference type="PANTHER" id="PTHR43098">
    <property type="entry name" value="L-ORNITHINE N(5)-MONOOXYGENASE-RELATED"/>
    <property type="match status" value="1"/>
</dbReference>
<reference evidence="7" key="1">
    <citation type="submission" date="2020-11" db="EMBL/GenBank/DDBJ databases">
        <title>Novosphingobium aureum sp. nov., a marine bacterium isolated from sediment of a salt flat.</title>
        <authorList>
            <person name="Yoo Y."/>
            <person name="Kim J.-J."/>
        </authorList>
    </citation>
    <scope>NUCLEOTIDE SEQUENCE</scope>
    <source>
        <strain evidence="7">YJ-S2-02</strain>
    </source>
</reference>
<organism evidence="7 8">
    <name type="scientific">Novosphingobium aureum</name>
    <dbReference type="NCBI Taxonomy" id="2792964"/>
    <lineage>
        <taxon>Bacteria</taxon>
        <taxon>Pseudomonadati</taxon>
        <taxon>Pseudomonadota</taxon>
        <taxon>Alphaproteobacteria</taxon>
        <taxon>Sphingomonadales</taxon>
        <taxon>Sphingomonadaceae</taxon>
        <taxon>Novosphingobium</taxon>
    </lineage>
</organism>
<keyword evidence="4" id="KW-0274">FAD</keyword>
<accession>A0A931HEN4</accession>
<dbReference type="AlphaFoldDB" id="A0A931HEN4"/>
<sequence length="235" mass="26227">MALTKSNVPPIEDIDVEAMKARYAYERERRLGKRGQAAYVSPEGSLPDYSIDPHVEVAAREPIEKAVDVVVLGCGFGGTLAATQLVRQGVEDFLMLDTAGDFGGVWYWNRYPGIQCDNDAYCYLPLLEETGFVPSKKFADGWEIQGYIRQIAEQFGFADKGVFHTQVTSLVWDERASRWQVGTNRGDAIAARFVVMANGVLNMPKLPSLEGIDRFRGKLFHTARWDYDYTGGEPG</sequence>
<feature type="non-terminal residue" evidence="7">
    <location>
        <position position="235"/>
    </location>
</feature>
<name>A0A931HEN4_9SPHN</name>
<comment type="caution">
    <text evidence="7">The sequence shown here is derived from an EMBL/GenBank/DDBJ whole genome shotgun (WGS) entry which is preliminary data.</text>
</comment>
<comment type="cofactor">
    <cofactor evidence="1">
        <name>FAD</name>
        <dbReference type="ChEBI" id="CHEBI:57692"/>
    </cofactor>
</comment>
<evidence type="ECO:0000256" key="4">
    <source>
        <dbReference type="ARBA" id="ARBA00022827"/>
    </source>
</evidence>
<dbReference type="EMBL" id="JADZGI010000003">
    <property type="protein sequence ID" value="MBH0114379.1"/>
    <property type="molecule type" value="Genomic_DNA"/>
</dbReference>
<evidence type="ECO:0000313" key="8">
    <source>
        <dbReference type="Proteomes" id="UP000617634"/>
    </source>
</evidence>
<evidence type="ECO:0000256" key="5">
    <source>
        <dbReference type="ARBA" id="ARBA00022857"/>
    </source>
</evidence>